<protein>
    <submittedName>
        <fullName evidence="1">Uncharacterized protein</fullName>
    </submittedName>
</protein>
<dbReference type="AlphaFoldDB" id="A0A0B7HF92"/>
<sequence>MYKQIKKIEKVSLNNKGSKLYLYLKEEKKLVEIDSFGNIKKEITFFDMKQVYRFNITDENFIASFDNEKTIFYSNEGVELLTFEKQLYFSFLEENDIYIYIKNKDFLYQFDKKGYKVEIFPFSEKKIFSHLYNAFLIFKKENILYTHLDKKSEIPLLWQKDLSDITSYKDYDGSLKQGDIREIYSYNNTLIVLTQVFILRLHIETGEIIYSLRLPAGLMTLSIEENKAYGCYGYHYMEIDLEKGELINFVRIENALLNGKEYNAIMNKACYKDGFVFHGLRLEGGQYAVGAINTKTGNREWISLLSFNMVEKIEFHDDKMFISDTGGNLFIYQRE</sequence>
<accession>A0A0B7HF92</accession>
<name>A0A0B7HF92_9FLAO</name>
<proteinExistence type="predicted"/>
<evidence type="ECO:0000313" key="2">
    <source>
        <dbReference type="Proteomes" id="UP000038083"/>
    </source>
</evidence>
<reference evidence="1 2" key="1">
    <citation type="submission" date="2015-01" db="EMBL/GenBank/DDBJ databases">
        <authorList>
            <person name="MANFREDI Pablo"/>
        </authorList>
    </citation>
    <scope>NUCLEOTIDE SEQUENCE [LARGE SCALE GENOMIC DNA]</scope>
    <source>
        <strain evidence="1 2">Ccy74</strain>
    </source>
</reference>
<organism evidence="1 2">
    <name type="scientific">Capnocytophaga cynodegmi</name>
    <dbReference type="NCBI Taxonomy" id="28189"/>
    <lineage>
        <taxon>Bacteria</taxon>
        <taxon>Pseudomonadati</taxon>
        <taxon>Bacteroidota</taxon>
        <taxon>Flavobacteriia</taxon>
        <taxon>Flavobacteriales</taxon>
        <taxon>Flavobacteriaceae</taxon>
        <taxon>Capnocytophaga</taxon>
    </lineage>
</organism>
<evidence type="ECO:0000313" key="1">
    <source>
        <dbReference type="EMBL" id="CEN37309.1"/>
    </source>
</evidence>
<dbReference type="Proteomes" id="UP000038083">
    <property type="component" value="Unassembled WGS sequence"/>
</dbReference>
<dbReference type="RefSeq" id="WP_041996379.1">
    <property type="nucleotide sequence ID" value="NZ_CDOF01000046.1"/>
</dbReference>
<dbReference type="OrthoDB" id="1151230at2"/>
<dbReference type="EMBL" id="CDOG01000014">
    <property type="protein sequence ID" value="CEN37309.1"/>
    <property type="molecule type" value="Genomic_DNA"/>
</dbReference>
<gene>
    <name evidence="1" type="ORF">CCYN74_210092</name>
</gene>